<reference evidence="1" key="1">
    <citation type="submission" date="2021-03" db="EMBL/GenBank/DDBJ databases">
        <title>Genomic Encyclopedia of Type Strains, Phase IV (KMG-IV): sequencing the most valuable type-strain genomes for metagenomic binning, comparative biology and taxonomic classification.</title>
        <authorList>
            <person name="Goeker M."/>
        </authorList>
    </citation>
    <scope>NUCLEOTIDE SEQUENCE</scope>
    <source>
        <strain evidence="1">DSM 18131</strain>
    </source>
</reference>
<dbReference type="EMBL" id="JAGGJR010000004">
    <property type="protein sequence ID" value="MBP1873536.1"/>
    <property type="molecule type" value="Genomic_DNA"/>
</dbReference>
<organism evidence="1 2">
    <name type="scientific">Ensifer adhaerens</name>
    <name type="common">Sinorhizobium morelense</name>
    <dbReference type="NCBI Taxonomy" id="106592"/>
    <lineage>
        <taxon>Bacteria</taxon>
        <taxon>Pseudomonadati</taxon>
        <taxon>Pseudomonadota</taxon>
        <taxon>Alphaproteobacteria</taxon>
        <taxon>Hyphomicrobiales</taxon>
        <taxon>Rhizobiaceae</taxon>
        <taxon>Sinorhizobium/Ensifer group</taxon>
        <taxon>Ensifer</taxon>
    </lineage>
</organism>
<sequence>MSLAQMIRRVAGGKPRRMSDDPPKDGEEEDLDPVAENDQDDPAADDDNPNKDAEDEDAVPDDNDDADPDAEEDDPQEGMSDKEKAAFIKGRRAERKRIGSILGSPRAEGNPALAAHLAFKTADSPKKALAALKYGGTSQASGGRLAGRMNARGPSQTGRGGDGDVRSANATKSWDGALAKAGVKMKGK</sequence>
<comment type="caution">
    <text evidence="1">The sequence shown here is derived from an EMBL/GenBank/DDBJ whole genome shotgun (WGS) entry which is preliminary data.</text>
</comment>
<keyword evidence="2" id="KW-1185">Reference proteome</keyword>
<accession>A0ACC5SY04</accession>
<name>A0ACC5SY04_ENSAD</name>
<protein>
    <submittedName>
        <fullName evidence="1">Uncharacterized protein</fullName>
    </submittedName>
</protein>
<dbReference type="Proteomes" id="UP000823773">
    <property type="component" value="Unassembled WGS sequence"/>
</dbReference>
<proteinExistence type="predicted"/>
<evidence type="ECO:0000313" key="1">
    <source>
        <dbReference type="EMBL" id="MBP1873536.1"/>
    </source>
</evidence>
<evidence type="ECO:0000313" key="2">
    <source>
        <dbReference type="Proteomes" id="UP000823773"/>
    </source>
</evidence>
<gene>
    <name evidence="1" type="ORF">J2Z19_003251</name>
</gene>